<dbReference type="PANTHER" id="PTHR43861">
    <property type="entry name" value="TRANS-ACONITATE 2-METHYLTRANSFERASE-RELATED"/>
    <property type="match status" value="1"/>
</dbReference>
<sequence>NDVVEIIGDLWDIYEVKNTSSFKPVELMLMEALKDVKNAGIEKEKTLKFLLWSMMQLIDSTKKNKESPKYDRFAKIVDHAEGRALDVGSGQGELVFLLRRSDKIQEIFALEKNEIYFRWCQQVSKRLGIKNIHFINADFLKWESKRRFDTIIFSYILHDLEEIDEFLDKAFEILNESGKILISDIDLNNLKAKLTLWADSRNVKISIEEGARIISHGTETKWFFGKIGK</sequence>
<proteinExistence type="predicted"/>
<feature type="domain" description="Methyltransferase" evidence="1">
    <location>
        <begin position="79"/>
        <end position="199"/>
    </location>
</feature>
<dbReference type="GO" id="GO:0032259">
    <property type="term" value="P:methylation"/>
    <property type="evidence" value="ECO:0007669"/>
    <property type="project" value="UniProtKB-KW"/>
</dbReference>
<dbReference type="InterPro" id="IPR025714">
    <property type="entry name" value="Methyltranfer_dom"/>
</dbReference>
<dbReference type="EMBL" id="DRTX01000060">
    <property type="protein sequence ID" value="HHF52923.1"/>
    <property type="molecule type" value="Genomic_DNA"/>
</dbReference>
<keyword evidence="2" id="KW-0808">Transferase</keyword>
<organism evidence="2">
    <name type="scientific">candidate division WOR-3 bacterium</name>
    <dbReference type="NCBI Taxonomy" id="2052148"/>
    <lineage>
        <taxon>Bacteria</taxon>
        <taxon>Bacteria division WOR-3</taxon>
    </lineage>
</organism>
<name>A0A7V5HME6_UNCW3</name>
<feature type="non-terminal residue" evidence="2">
    <location>
        <position position="1"/>
    </location>
</feature>
<reference evidence="2" key="1">
    <citation type="journal article" date="2020" name="mSystems">
        <title>Genome- and Community-Level Interaction Insights into Carbon Utilization and Element Cycling Functions of Hydrothermarchaeota in Hydrothermal Sediment.</title>
        <authorList>
            <person name="Zhou Z."/>
            <person name="Liu Y."/>
            <person name="Xu W."/>
            <person name="Pan J."/>
            <person name="Luo Z.H."/>
            <person name="Li M."/>
        </authorList>
    </citation>
    <scope>NUCLEOTIDE SEQUENCE [LARGE SCALE GENOMIC DNA]</scope>
    <source>
        <strain evidence="2">HyVt-96</strain>
    </source>
</reference>
<keyword evidence="2" id="KW-0489">Methyltransferase</keyword>
<dbReference type="Proteomes" id="UP000886050">
    <property type="component" value="Unassembled WGS sequence"/>
</dbReference>
<accession>A0A7V5HME6</accession>
<comment type="caution">
    <text evidence="2">The sequence shown here is derived from an EMBL/GenBank/DDBJ whole genome shotgun (WGS) entry which is preliminary data.</text>
</comment>
<evidence type="ECO:0000259" key="1">
    <source>
        <dbReference type="Pfam" id="PF13847"/>
    </source>
</evidence>
<dbReference type="GO" id="GO:0008168">
    <property type="term" value="F:methyltransferase activity"/>
    <property type="evidence" value="ECO:0007669"/>
    <property type="project" value="UniProtKB-KW"/>
</dbReference>
<gene>
    <name evidence="2" type="ORF">ENL43_00985</name>
</gene>
<dbReference type="InterPro" id="IPR029063">
    <property type="entry name" value="SAM-dependent_MTases_sf"/>
</dbReference>
<dbReference type="Gene3D" id="3.40.50.150">
    <property type="entry name" value="Vaccinia Virus protein VP39"/>
    <property type="match status" value="1"/>
</dbReference>
<protein>
    <submittedName>
        <fullName evidence="2">Methyltransferase domain-containing protein</fullName>
    </submittedName>
</protein>
<dbReference type="SUPFAM" id="SSF53335">
    <property type="entry name" value="S-adenosyl-L-methionine-dependent methyltransferases"/>
    <property type="match status" value="1"/>
</dbReference>
<dbReference type="AlphaFoldDB" id="A0A7V5HME6"/>
<dbReference type="CDD" id="cd02440">
    <property type="entry name" value="AdoMet_MTases"/>
    <property type="match status" value="1"/>
</dbReference>
<evidence type="ECO:0000313" key="2">
    <source>
        <dbReference type="EMBL" id="HHF52923.1"/>
    </source>
</evidence>
<dbReference type="Pfam" id="PF13847">
    <property type="entry name" value="Methyltransf_31"/>
    <property type="match status" value="1"/>
</dbReference>